<dbReference type="EMBL" id="AP026798">
    <property type="protein sequence ID" value="BDR52476.1"/>
    <property type="molecule type" value="Genomic_DNA"/>
</dbReference>
<accession>A0ABN6SCD9</accession>
<evidence type="ECO:0000313" key="2">
    <source>
        <dbReference type="Proteomes" id="UP001321766"/>
    </source>
</evidence>
<gene>
    <name evidence="1" type="ORF">KIM372_03830</name>
</gene>
<name>A0ABN6SCD9_9BIFI</name>
<proteinExistence type="predicted"/>
<dbReference type="Proteomes" id="UP001321766">
    <property type="component" value="Chromosome"/>
</dbReference>
<organism evidence="1 2">
    <name type="scientific">Bombiscardovia nodaiensis</name>
    <dbReference type="NCBI Taxonomy" id="2932181"/>
    <lineage>
        <taxon>Bacteria</taxon>
        <taxon>Bacillati</taxon>
        <taxon>Actinomycetota</taxon>
        <taxon>Actinomycetes</taxon>
        <taxon>Bifidobacteriales</taxon>
        <taxon>Bifidobacteriaceae</taxon>
        <taxon>Bombiscardovia</taxon>
    </lineage>
</organism>
<evidence type="ECO:0000313" key="1">
    <source>
        <dbReference type="EMBL" id="BDR52476.1"/>
    </source>
</evidence>
<sequence>MDTSAMGVRVRVPVGPPSGVTAGLALVQVPVRAQGRAAATASALVQVLEQVATSSLPVQAGTVTAMEAQQVPSVAREASLPRPARIAWLSAMSMRR</sequence>
<protein>
    <submittedName>
        <fullName evidence="1">Uncharacterized protein</fullName>
    </submittedName>
</protein>
<reference evidence="1 2" key="1">
    <citation type="journal article" date="2023" name="Microbiol. Spectr.">
        <title>Symbiosis of Carpenter Bees with Uncharacterized Lactic Acid Bacteria Showing NAD Auxotrophy.</title>
        <authorList>
            <person name="Kawasaki S."/>
            <person name="Ozawa K."/>
            <person name="Mori T."/>
            <person name="Yamamoto A."/>
            <person name="Ito M."/>
            <person name="Ohkuma M."/>
            <person name="Sakamoto M."/>
            <person name="Matsutani M."/>
        </authorList>
    </citation>
    <scope>NUCLEOTIDE SEQUENCE [LARGE SCALE GENOMIC DNA]</scope>
    <source>
        <strain evidence="1 2">Kim37-2</strain>
    </source>
</reference>
<keyword evidence="2" id="KW-1185">Reference proteome</keyword>